<feature type="region of interest" description="Disordered" evidence="1">
    <location>
        <begin position="30"/>
        <end position="49"/>
    </location>
</feature>
<gene>
    <name evidence="3" type="ORF">FOMPIDRAFT_1031460</name>
</gene>
<sequence>MMVLRGLERRGRSKGRLRRDIKLRSQTACGGVADGGGAEGQNEEMRGDAGRGIEPTWGILFWIGPREREVAKLVLVLVVAVRFVAVAVVPNALERNAFAFPPAVDGADELPTPRSRTFSLPVTADPFTAHPTGSGSFVTYEPDNPSSGPSSPPPASTPLTMLPKRARGSLLMAASGLSFVRQKSKAKKPPIPVPQSSFVFSEVIEISAPRKDEDDEERERLRDAAAQSIGLDPGLLSEERSLSEPDFAEDTHTGSSTPTASASSPELPSFPSTRSSLDPFMQLTARIAKHYPSPSFLKLALARQWKYRVLVLTSAAQGSACLHVFKTGVSEDRELERLSVGIDTVAFVADEDVGGRRGVVRVGRKDGAGTEMALHTADSAQAQEWIAAIKQAVLNQRSVRAGLGLMLHSPGGFEPRGDMDVMLSMRAQGMLSSPTSSTFNPDVTNPPVTQRSSSAAGTRSPSGAVSALRGLFSSPGSRPRSPSMASSRVDSEDSESQHEDSFARAGTSLLGLLRSQSVASDRPISPVNFAVSASVPGTPRQSDTSLVQPQTHLDRKILQDRDLDLIGSRSSHGGSDVHGLLRGRSPLSMATLRAIPAPATTPPPLQPPPRRRGYTVGSAPMGPHQRPETAPGNAYTHANRSTAESFGLRAAGMSMLFAPHQTGSPSSRPSSSSGRGEGKPRTSFSSLSSYASYASNERRASSEAGHSNGNANVNGSVASKRWSRQGTLPHRLTPPEGALPAPPLPPSAPGSPRSISSLPRHPYAAEASPHSANGDSPQSFVFNTRDAPRRDASTLSSSGSPQSFVMNLREFSRRASSSSARSTSSVSTSHSRATTSNGGSLLGHGHHPRSSHRASMPPPQRPAPLTALPPTPTNAPLEADSFPNPPNSAPSHKTTFRESLVLRRLSLSPPSMPPPSSSLPPRPDESTFRHRRSLSNGSPLTPIPASPTPGFTAPGSALPFPPPNGPLPSTPEVQATSSPSTPTPTQESAKVPPMSRVATFRQRIRGLSAPSQTALLNLPPPSPTPSTVNPYSVPSTPIGEQIAPPDLQNDPNFVSSASVPAPQSPPRSAFTSQPFVADDHEHGVTSLSPPPRRGSRRVSRYPAEEGSDDSSDKPRPSTADAAGDVGHRQGLSLSLSPRTSAVSLINLHTT</sequence>
<feature type="compositionally biased region" description="Polar residues" evidence="1">
    <location>
        <begin position="770"/>
        <end position="782"/>
    </location>
</feature>
<feature type="compositionally biased region" description="Basic and acidic residues" evidence="1">
    <location>
        <begin position="209"/>
        <end position="223"/>
    </location>
</feature>
<feature type="compositionally biased region" description="Low complexity" evidence="1">
    <location>
        <begin position="473"/>
        <end position="488"/>
    </location>
</feature>
<feature type="region of interest" description="Disordered" evidence="1">
    <location>
        <begin position="595"/>
        <end position="636"/>
    </location>
</feature>
<feature type="compositionally biased region" description="Low complexity" evidence="1">
    <location>
        <begin position="1025"/>
        <end position="1037"/>
    </location>
</feature>
<dbReference type="HOGENOM" id="CLU_004467_0_0_1"/>
<protein>
    <recommendedName>
        <fullName evidence="2">PH domain-containing protein</fullName>
    </recommendedName>
</protein>
<dbReference type="PROSITE" id="PS50003">
    <property type="entry name" value="PH_DOMAIN"/>
    <property type="match status" value="1"/>
</dbReference>
<feature type="compositionally biased region" description="Basic and acidic residues" evidence="1">
    <location>
        <begin position="489"/>
        <end position="502"/>
    </location>
</feature>
<feature type="region of interest" description="Disordered" evidence="1">
    <location>
        <begin position="209"/>
        <end position="275"/>
    </location>
</feature>
<feature type="compositionally biased region" description="Low complexity" evidence="1">
    <location>
        <begin position="976"/>
        <end position="985"/>
    </location>
</feature>
<organism evidence="3 4">
    <name type="scientific">Fomitopsis schrenkii</name>
    <name type="common">Brown rot fungus</name>
    <dbReference type="NCBI Taxonomy" id="2126942"/>
    <lineage>
        <taxon>Eukaryota</taxon>
        <taxon>Fungi</taxon>
        <taxon>Dikarya</taxon>
        <taxon>Basidiomycota</taxon>
        <taxon>Agaricomycotina</taxon>
        <taxon>Agaricomycetes</taxon>
        <taxon>Polyporales</taxon>
        <taxon>Fomitopsis</taxon>
    </lineage>
</organism>
<reference evidence="3 4" key="1">
    <citation type="journal article" date="2012" name="Science">
        <title>The Paleozoic origin of enzymatic lignin decomposition reconstructed from 31 fungal genomes.</title>
        <authorList>
            <person name="Floudas D."/>
            <person name="Binder M."/>
            <person name="Riley R."/>
            <person name="Barry K."/>
            <person name="Blanchette R.A."/>
            <person name="Henrissat B."/>
            <person name="Martinez A.T."/>
            <person name="Otillar R."/>
            <person name="Spatafora J.W."/>
            <person name="Yadav J.S."/>
            <person name="Aerts A."/>
            <person name="Benoit I."/>
            <person name="Boyd A."/>
            <person name="Carlson A."/>
            <person name="Copeland A."/>
            <person name="Coutinho P.M."/>
            <person name="de Vries R.P."/>
            <person name="Ferreira P."/>
            <person name="Findley K."/>
            <person name="Foster B."/>
            <person name="Gaskell J."/>
            <person name="Glotzer D."/>
            <person name="Gorecki P."/>
            <person name="Heitman J."/>
            <person name="Hesse C."/>
            <person name="Hori C."/>
            <person name="Igarashi K."/>
            <person name="Jurgens J.A."/>
            <person name="Kallen N."/>
            <person name="Kersten P."/>
            <person name="Kohler A."/>
            <person name="Kuees U."/>
            <person name="Kumar T.K.A."/>
            <person name="Kuo A."/>
            <person name="LaButti K."/>
            <person name="Larrondo L.F."/>
            <person name="Lindquist E."/>
            <person name="Ling A."/>
            <person name="Lombard V."/>
            <person name="Lucas S."/>
            <person name="Lundell T."/>
            <person name="Martin R."/>
            <person name="McLaughlin D.J."/>
            <person name="Morgenstern I."/>
            <person name="Morin E."/>
            <person name="Murat C."/>
            <person name="Nagy L.G."/>
            <person name="Nolan M."/>
            <person name="Ohm R.A."/>
            <person name="Patyshakuliyeva A."/>
            <person name="Rokas A."/>
            <person name="Ruiz-Duenas F.J."/>
            <person name="Sabat G."/>
            <person name="Salamov A."/>
            <person name="Samejima M."/>
            <person name="Schmutz J."/>
            <person name="Slot J.C."/>
            <person name="St John F."/>
            <person name="Stenlid J."/>
            <person name="Sun H."/>
            <person name="Sun S."/>
            <person name="Syed K."/>
            <person name="Tsang A."/>
            <person name="Wiebenga A."/>
            <person name="Young D."/>
            <person name="Pisabarro A."/>
            <person name="Eastwood D.C."/>
            <person name="Martin F."/>
            <person name="Cullen D."/>
            <person name="Grigoriev I.V."/>
            <person name="Hibbett D.S."/>
        </authorList>
    </citation>
    <scope>NUCLEOTIDE SEQUENCE</scope>
    <source>
        <strain evidence="4">FP-58527</strain>
    </source>
</reference>
<feature type="compositionally biased region" description="Pro residues" evidence="1">
    <location>
        <begin position="599"/>
        <end position="608"/>
    </location>
</feature>
<dbReference type="EMBL" id="KE504165">
    <property type="protein sequence ID" value="EPS98425.1"/>
    <property type="molecule type" value="Genomic_DNA"/>
</dbReference>
<feature type="compositionally biased region" description="Polar residues" evidence="1">
    <location>
        <begin position="793"/>
        <end position="805"/>
    </location>
</feature>
<feature type="compositionally biased region" description="Polar residues" evidence="1">
    <location>
        <begin position="431"/>
        <end position="463"/>
    </location>
</feature>
<feature type="region of interest" description="Disordered" evidence="1">
    <location>
        <begin position="533"/>
        <end position="552"/>
    </location>
</feature>
<name>S8F9Y5_FOMSC</name>
<keyword evidence="4" id="KW-1185">Reference proteome</keyword>
<evidence type="ECO:0000256" key="1">
    <source>
        <dbReference type="SAM" id="MobiDB-lite"/>
    </source>
</evidence>
<feature type="domain" description="PH" evidence="2">
    <location>
        <begin position="290"/>
        <end position="394"/>
    </location>
</feature>
<feature type="compositionally biased region" description="Pro residues" evidence="1">
    <location>
        <begin position="856"/>
        <end position="873"/>
    </location>
</feature>
<feature type="region of interest" description="Disordered" evidence="1">
    <location>
        <begin position="658"/>
        <end position="690"/>
    </location>
</feature>
<evidence type="ECO:0000259" key="2">
    <source>
        <dbReference type="PROSITE" id="PS50003"/>
    </source>
</evidence>
<feature type="region of interest" description="Disordered" evidence="1">
    <location>
        <begin position="103"/>
        <end position="161"/>
    </location>
</feature>
<feature type="compositionally biased region" description="Pro residues" evidence="1">
    <location>
        <begin position="959"/>
        <end position="969"/>
    </location>
</feature>
<proteinExistence type="predicted"/>
<feature type="compositionally biased region" description="Polar residues" evidence="1">
    <location>
        <begin position="1131"/>
        <end position="1150"/>
    </location>
</feature>
<evidence type="ECO:0000313" key="3">
    <source>
        <dbReference type="EMBL" id="EPS98425.1"/>
    </source>
</evidence>
<dbReference type="OrthoDB" id="3256387at2759"/>
<dbReference type="AlphaFoldDB" id="S8F9Y5"/>
<feature type="compositionally biased region" description="Low complexity" evidence="1">
    <location>
        <begin position="814"/>
        <end position="839"/>
    </location>
</feature>
<evidence type="ECO:0000313" key="4">
    <source>
        <dbReference type="Proteomes" id="UP000015241"/>
    </source>
</evidence>
<feature type="compositionally biased region" description="Pro residues" evidence="1">
    <location>
        <begin position="910"/>
        <end position="921"/>
    </location>
</feature>
<feature type="compositionally biased region" description="Low complexity" evidence="1">
    <location>
        <begin position="255"/>
        <end position="265"/>
    </location>
</feature>
<feature type="region of interest" description="Disordered" evidence="1">
    <location>
        <begin position="720"/>
        <end position="1150"/>
    </location>
</feature>
<dbReference type="STRING" id="743788.S8F9Y5"/>
<feature type="region of interest" description="Disordered" evidence="1">
    <location>
        <begin position="431"/>
        <end position="502"/>
    </location>
</feature>
<feature type="compositionally biased region" description="Low complexity" evidence="1">
    <location>
        <begin position="1055"/>
        <end position="1069"/>
    </location>
</feature>
<dbReference type="InParanoid" id="S8F9Y5"/>
<dbReference type="eggNOG" id="ENOG502SME4">
    <property type="taxonomic scope" value="Eukaryota"/>
</dbReference>
<dbReference type="InterPro" id="IPR001849">
    <property type="entry name" value="PH_domain"/>
</dbReference>
<feature type="compositionally biased region" description="Pro residues" evidence="1">
    <location>
        <begin position="740"/>
        <end position="749"/>
    </location>
</feature>
<feature type="compositionally biased region" description="Polar residues" evidence="1">
    <location>
        <begin position="539"/>
        <end position="551"/>
    </location>
</feature>
<dbReference type="Proteomes" id="UP000015241">
    <property type="component" value="Unassembled WGS sequence"/>
</dbReference>
<feature type="compositionally biased region" description="Low complexity" evidence="1">
    <location>
        <begin position="663"/>
        <end position="674"/>
    </location>
</feature>
<accession>S8F9Y5</accession>